<dbReference type="EMBL" id="BMZE01000003">
    <property type="protein sequence ID" value="GHA32515.1"/>
    <property type="molecule type" value="Genomic_DNA"/>
</dbReference>
<dbReference type="InterPro" id="IPR050490">
    <property type="entry name" value="Bact_solute-bd_prot1"/>
</dbReference>
<evidence type="ECO:0008006" key="7">
    <source>
        <dbReference type="Google" id="ProtNLM"/>
    </source>
</evidence>
<dbReference type="CDD" id="cd13585">
    <property type="entry name" value="PBP2_TMBP_like"/>
    <property type="match status" value="1"/>
</dbReference>
<evidence type="ECO:0000313" key="5">
    <source>
        <dbReference type="EMBL" id="GHA32515.1"/>
    </source>
</evidence>
<evidence type="ECO:0000256" key="4">
    <source>
        <dbReference type="SAM" id="SignalP"/>
    </source>
</evidence>
<comment type="subcellular location">
    <subcellularLocation>
        <location evidence="1">Periplasm</location>
    </subcellularLocation>
</comment>
<dbReference type="GO" id="GO:0042597">
    <property type="term" value="C:periplasmic space"/>
    <property type="evidence" value="ECO:0007669"/>
    <property type="project" value="UniProtKB-SubCell"/>
</dbReference>
<dbReference type="InterPro" id="IPR006059">
    <property type="entry name" value="SBP"/>
</dbReference>
<comment type="caution">
    <text evidence="5">The sequence shown here is derived from an EMBL/GenBank/DDBJ whole genome shotgun (WGS) entry which is preliminary data.</text>
</comment>
<evidence type="ECO:0000256" key="2">
    <source>
        <dbReference type="ARBA" id="ARBA00008520"/>
    </source>
</evidence>
<evidence type="ECO:0000313" key="6">
    <source>
        <dbReference type="Proteomes" id="UP000646579"/>
    </source>
</evidence>
<keyword evidence="6" id="KW-1185">Reference proteome</keyword>
<dbReference type="PANTHER" id="PTHR43649:SF12">
    <property type="entry name" value="DIACETYLCHITOBIOSE BINDING PROTEIN DASA"/>
    <property type="match status" value="1"/>
</dbReference>
<reference evidence="5" key="1">
    <citation type="journal article" date="2014" name="Int. J. Syst. Evol. Microbiol.">
        <title>Complete genome sequence of Corynebacterium casei LMG S-19264T (=DSM 44701T), isolated from a smear-ripened cheese.</title>
        <authorList>
            <consortium name="US DOE Joint Genome Institute (JGI-PGF)"/>
            <person name="Walter F."/>
            <person name="Albersmeier A."/>
            <person name="Kalinowski J."/>
            <person name="Ruckert C."/>
        </authorList>
    </citation>
    <scope>NUCLEOTIDE SEQUENCE</scope>
    <source>
        <strain evidence="5">KCTC 32437</strain>
    </source>
</reference>
<dbReference type="AlphaFoldDB" id="A0A918SB01"/>
<sequence length="408" mass="44084">MRTLTRLTAIALLGAALPLQAAIAQDEPVTLTWTMWSGSDAETAVWRHLADMVTEQHPDITIDLQTASWGDYWTRLPVQAASGQLGDIVAMQSLRAPNFYQILEPLNERIDGDGFDIDAFDSSIVGGLSVDDTVYALPYDVGPWMIFYNKDRFEEAGVELPEPGWTIEDFTEKAQALTSDGNYGFGFYPVDYAMFSSALGVDYLDEDGNLALNSPEAVGAAETLANLVTEQEVAPVVASGPDSGTITSGRFDSGNIAMYVDGPWVMVNKAQDVDFEIGLAPLPRGEGDLEAVTAGSGFGIAATSDNKDAAWRAIQVLTGPEALEYLGSEGRALPARTAQQASWFDVAAADVYGAREALEYSLEHSATYEITSNWNTVENLMNQYFPLALTGNQSPQQVMDTIQSLATQ</sequence>
<reference evidence="5" key="2">
    <citation type="submission" date="2020-09" db="EMBL/GenBank/DDBJ databases">
        <authorList>
            <person name="Sun Q."/>
            <person name="Kim S."/>
        </authorList>
    </citation>
    <scope>NUCLEOTIDE SEQUENCE</scope>
    <source>
        <strain evidence="5">KCTC 32437</strain>
    </source>
</reference>
<dbReference type="Proteomes" id="UP000646579">
    <property type="component" value="Unassembled WGS sequence"/>
</dbReference>
<dbReference type="SUPFAM" id="SSF53850">
    <property type="entry name" value="Periplasmic binding protein-like II"/>
    <property type="match status" value="1"/>
</dbReference>
<dbReference type="PANTHER" id="PTHR43649">
    <property type="entry name" value="ARABINOSE-BINDING PROTEIN-RELATED"/>
    <property type="match status" value="1"/>
</dbReference>
<comment type="similarity">
    <text evidence="2">Belongs to the bacterial solute-binding protein 1 family.</text>
</comment>
<dbReference type="RefSeq" id="WP_189426597.1">
    <property type="nucleotide sequence ID" value="NZ_BMZE01000003.1"/>
</dbReference>
<organism evidence="5 6">
    <name type="scientific">Devosia pacifica</name>
    <dbReference type="NCBI Taxonomy" id="1335967"/>
    <lineage>
        <taxon>Bacteria</taxon>
        <taxon>Pseudomonadati</taxon>
        <taxon>Pseudomonadota</taxon>
        <taxon>Alphaproteobacteria</taxon>
        <taxon>Hyphomicrobiales</taxon>
        <taxon>Devosiaceae</taxon>
        <taxon>Devosia</taxon>
    </lineage>
</organism>
<feature type="chain" id="PRO_5037503498" description="Sugar ABC transporter substrate-binding protein" evidence="4">
    <location>
        <begin position="22"/>
        <end position="408"/>
    </location>
</feature>
<gene>
    <name evidence="5" type="ORF">GCM10007989_30750</name>
</gene>
<feature type="signal peptide" evidence="4">
    <location>
        <begin position="1"/>
        <end position="21"/>
    </location>
</feature>
<protein>
    <recommendedName>
        <fullName evidence="7">Sugar ABC transporter substrate-binding protein</fullName>
    </recommendedName>
</protein>
<proteinExistence type="inferred from homology"/>
<evidence type="ECO:0000256" key="1">
    <source>
        <dbReference type="ARBA" id="ARBA00004418"/>
    </source>
</evidence>
<dbReference type="Pfam" id="PF01547">
    <property type="entry name" value="SBP_bac_1"/>
    <property type="match status" value="1"/>
</dbReference>
<keyword evidence="4" id="KW-0732">Signal</keyword>
<keyword evidence="3" id="KW-0574">Periplasm</keyword>
<evidence type="ECO:0000256" key="3">
    <source>
        <dbReference type="ARBA" id="ARBA00022764"/>
    </source>
</evidence>
<dbReference type="Gene3D" id="3.40.190.10">
    <property type="entry name" value="Periplasmic binding protein-like II"/>
    <property type="match status" value="1"/>
</dbReference>
<accession>A0A918SB01</accession>
<name>A0A918SB01_9HYPH</name>